<dbReference type="Proteomes" id="UP000078046">
    <property type="component" value="Unassembled WGS sequence"/>
</dbReference>
<sequence>MYSESLVDNLNILIYNPLNYILQKIKLIKSKKCFNYKSLIDFKSTRNKSKFNEEKYNFKCNHCNKPGFVFIIKDIHIIEPILMQNSRCGENSFYSLKTTLSYFHIYAKIAVCDLNKTSIKKMPNMVNKNWDCLYKRNNYYRVPISRKFKKKKSEYGNDIDNNRSTKSWQLMIMLF</sequence>
<protein>
    <submittedName>
        <fullName evidence="1">Uncharacterized protein</fullName>
    </submittedName>
</protein>
<organism evidence="1 2">
    <name type="scientific">Intoshia linei</name>
    <dbReference type="NCBI Taxonomy" id="1819745"/>
    <lineage>
        <taxon>Eukaryota</taxon>
        <taxon>Metazoa</taxon>
        <taxon>Spiralia</taxon>
        <taxon>Lophotrochozoa</taxon>
        <taxon>Mesozoa</taxon>
        <taxon>Orthonectida</taxon>
        <taxon>Rhopaluridae</taxon>
        <taxon>Intoshia</taxon>
    </lineage>
</organism>
<dbReference type="EMBL" id="LWCA01001117">
    <property type="protein sequence ID" value="OAF65867.1"/>
    <property type="molecule type" value="Genomic_DNA"/>
</dbReference>
<comment type="caution">
    <text evidence="1">The sequence shown here is derived from an EMBL/GenBank/DDBJ whole genome shotgun (WGS) entry which is preliminary data.</text>
</comment>
<dbReference type="AlphaFoldDB" id="A0A177AV29"/>
<evidence type="ECO:0000313" key="1">
    <source>
        <dbReference type="EMBL" id="OAF65867.1"/>
    </source>
</evidence>
<gene>
    <name evidence="1" type="ORF">A3Q56_06261</name>
</gene>
<name>A0A177AV29_9BILA</name>
<accession>A0A177AV29</accession>
<proteinExistence type="predicted"/>
<reference evidence="1 2" key="1">
    <citation type="submission" date="2016-04" db="EMBL/GenBank/DDBJ databases">
        <title>The genome of Intoshia linei affirms orthonectids as highly simplified spiralians.</title>
        <authorList>
            <person name="Mikhailov K.V."/>
            <person name="Slusarev G.S."/>
            <person name="Nikitin M.A."/>
            <person name="Logacheva M.D."/>
            <person name="Penin A."/>
            <person name="Aleoshin V."/>
            <person name="Panchin Y.V."/>
        </authorList>
    </citation>
    <scope>NUCLEOTIDE SEQUENCE [LARGE SCALE GENOMIC DNA]</scope>
    <source>
        <strain evidence="1">Intl2013</strain>
        <tissue evidence="1">Whole animal</tissue>
    </source>
</reference>
<keyword evidence="2" id="KW-1185">Reference proteome</keyword>
<evidence type="ECO:0000313" key="2">
    <source>
        <dbReference type="Proteomes" id="UP000078046"/>
    </source>
</evidence>